<evidence type="ECO:0000313" key="2">
    <source>
        <dbReference type="Proteomes" id="UP000800035"/>
    </source>
</evidence>
<evidence type="ECO:0000313" key="1">
    <source>
        <dbReference type="EMBL" id="KAF1953350.1"/>
    </source>
</evidence>
<dbReference type="EMBL" id="ML977004">
    <property type="protein sequence ID" value="KAF1953350.1"/>
    <property type="molecule type" value="Genomic_DNA"/>
</dbReference>
<dbReference type="AlphaFoldDB" id="A0A6A5TN24"/>
<proteinExistence type="predicted"/>
<dbReference type="OrthoDB" id="3783760at2759"/>
<organism evidence="1 2">
    <name type="scientific">Byssothecium circinans</name>
    <dbReference type="NCBI Taxonomy" id="147558"/>
    <lineage>
        <taxon>Eukaryota</taxon>
        <taxon>Fungi</taxon>
        <taxon>Dikarya</taxon>
        <taxon>Ascomycota</taxon>
        <taxon>Pezizomycotina</taxon>
        <taxon>Dothideomycetes</taxon>
        <taxon>Pleosporomycetidae</taxon>
        <taxon>Pleosporales</taxon>
        <taxon>Massarineae</taxon>
        <taxon>Massarinaceae</taxon>
        <taxon>Byssothecium</taxon>
    </lineage>
</organism>
<gene>
    <name evidence="1" type="ORF">CC80DRAFT_420389</name>
</gene>
<dbReference type="Proteomes" id="UP000800035">
    <property type="component" value="Unassembled WGS sequence"/>
</dbReference>
<name>A0A6A5TN24_9PLEO</name>
<protein>
    <submittedName>
        <fullName evidence="1">Uncharacterized protein</fullName>
    </submittedName>
</protein>
<sequence length="138" mass="14826">MGSKHNIYLSTCNRRATIPDCPLIVLCDDKRAAAPAKTFTAAAFFANTISQSKTPTEVAAVSEYVEPWEGTQRVARFKTAAFSSVINAGANTLVKGDVAGSARLGNEEFACFRDGETAFSADDITRCKADYWCASLDV</sequence>
<keyword evidence="2" id="KW-1185">Reference proteome</keyword>
<reference evidence="1" key="1">
    <citation type="journal article" date="2020" name="Stud. Mycol.">
        <title>101 Dothideomycetes genomes: a test case for predicting lifestyles and emergence of pathogens.</title>
        <authorList>
            <person name="Haridas S."/>
            <person name="Albert R."/>
            <person name="Binder M."/>
            <person name="Bloem J."/>
            <person name="Labutti K."/>
            <person name="Salamov A."/>
            <person name="Andreopoulos B."/>
            <person name="Baker S."/>
            <person name="Barry K."/>
            <person name="Bills G."/>
            <person name="Bluhm B."/>
            <person name="Cannon C."/>
            <person name="Castanera R."/>
            <person name="Culley D."/>
            <person name="Daum C."/>
            <person name="Ezra D."/>
            <person name="Gonzalez J."/>
            <person name="Henrissat B."/>
            <person name="Kuo A."/>
            <person name="Liang C."/>
            <person name="Lipzen A."/>
            <person name="Lutzoni F."/>
            <person name="Magnuson J."/>
            <person name="Mondo S."/>
            <person name="Nolan M."/>
            <person name="Ohm R."/>
            <person name="Pangilinan J."/>
            <person name="Park H.-J."/>
            <person name="Ramirez L."/>
            <person name="Alfaro M."/>
            <person name="Sun H."/>
            <person name="Tritt A."/>
            <person name="Yoshinaga Y."/>
            <person name="Zwiers L.-H."/>
            <person name="Turgeon B."/>
            <person name="Goodwin S."/>
            <person name="Spatafora J."/>
            <person name="Crous P."/>
            <person name="Grigoriev I."/>
        </authorList>
    </citation>
    <scope>NUCLEOTIDE SEQUENCE</scope>
    <source>
        <strain evidence="1">CBS 675.92</strain>
    </source>
</reference>
<accession>A0A6A5TN24</accession>